<sequence length="102" mass="11086">MHSVMVPAKAMADELIVFGVVAPSLVFNSAAERAMTRENRTATKSHTATRVFNGSSFQGVRRKSEVVGRAGEQPFGESCSGHRCGFDELSVFRDLFVEGFEG</sequence>
<keyword evidence="2" id="KW-1185">Reference proteome</keyword>
<name>A0A1W2DFG9_KIBAR</name>
<reference evidence="1 2" key="1">
    <citation type="submission" date="2017-04" db="EMBL/GenBank/DDBJ databases">
        <authorList>
            <person name="Afonso C.L."/>
            <person name="Miller P.J."/>
            <person name="Scott M.A."/>
            <person name="Spackman E."/>
            <person name="Goraichik I."/>
            <person name="Dimitrov K.M."/>
            <person name="Suarez D.L."/>
            <person name="Swayne D.E."/>
        </authorList>
    </citation>
    <scope>NUCLEOTIDE SEQUENCE [LARGE SCALE GENOMIC DNA]</scope>
    <source>
        <strain evidence="1 2">DSM 43828</strain>
    </source>
</reference>
<dbReference type="EMBL" id="FWXV01000002">
    <property type="protein sequence ID" value="SMC96203.1"/>
    <property type="molecule type" value="Genomic_DNA"/>
</dbReference>
<gene>
    <name evidence="1" type="ORF">SAMN05661093_03267</name>
</gene>
<protein>
    <submittedName>
        <fullName evidence="1">Uncharacterized protein</fullName>
    </submittedName>
</protein>
<dbReference type="AlphaFoldDB" id="A0A1W2DFG9"/>
<evidence type="ECO:0000313" key="2">
    <source>
        <dbReference type="Proteomes" id="UP000192674"/>
    </source>
</evidence>
<dbReference type="Proteomes" id="UP000192674">
    <property type="component" value="Unassembled WGS sequence"/>
</dbReference>
<evidence type="ECO:0000313" key="1">
    <source>
        <dbReference type="EMBL" id="SMC96203.1"/>
    </source>
</evidence>
<proteinExistence type="predicted"/>
<accession>A0A1W2DFG9</accession>
<organism evidence="1 2">
    <name type="scientific">Kibdelosporangium aridum</name>
    <dbReference type="NCBI Taxonomy" id="2030"/>
    <lineage>
        <taxon>Bacteria</taxon>
        <taxon>Bacillati</taxon>
        <taxon>Actinomycetota</taxon>
        <taxon>Actinomycetes</taxon>
        <taxon>Pseudonocardiales</taxon>
        <taxon>Pseudonocardiaceae</taxon>
        <taxon>Kibdelosporangium</taxon>
    </lineage>
</organism>